<feature type="transmembrane region" description="Helical" evidence="1">
    <location>
        <begin position="234"/>
        <end position="250"/>
    </location>
</feature>
<dbReference type="InterPro" id="IPR002656">
    <property type="entry name" value="Acyl_transf_3_dom"/>
</dbReference>
<sequence length="354" mass="39389">MTERNQSLDVLRGMAILLVLLGHCAWFTTSIVAGLGSFASNHGEMGVQLFFIVSGYTMMLTYGARDDLAAARSFYIRRIFRIVPLFWLAILFYLLVTKGEGLIKLWAPDGISARDILLTLFFLHWSSVTAFNSVVPGGWSIAVEMQFYLLFPLIIYILRRRNGPIFFYVSVALISVVGQFAAQRYLIPQMAASLPANQAYLANAFFYCWLPRQLICFGLGILLYQCIEQKNPPALGILLLIGACLCWSWEDSRGAQIFVLFVISFAILALNVAVSFMALLGRHSYAIYLTHFACAAAIIRLISVDLIPMFVLVTGASLGVSYYVIEPLFERHFNRLGHALAARALRPKAVASAA</sequence>
<dbReference type="OrthoDB" id="9796461at2"/>
<dbReference type="AlphaFoldDB" id="A0A1M6RAN5"/>
<feature type="domain" description="Acyltransferase 3" evidence="2">
    <location>
        <begin position="6"/>
        <end position="324"/>
    </location>
</feature>
<feature type="transmembrane region" description="Helical" evidence="1">
    <location>
        <begin position="285"/>
        <end position="303"/>
    </location>
</feature>
<feature type="transmembrane region" description="Helical" evidence="1">
    <location>
        <begin position="75"/>
        <end position="96"/>
    </location>
</feature>
<keyword evidence="3" id="KW-0012">Acyltransferase</keyword>
<name>A0A1M6RAN5_9BRAD</name>
<dbReference type="Proteomes" id="UP000189935">
    <property type="component" value="Chromosome I"/>
</dbReference>
<keyword evidence="1" id="KW-1133">Transmembrane helix</keyword>
<feature type="transmembrane region" description="Helical" evidence="1">
    <location>
        <begin position="45"/>
        <end position="63"/>
    </location>
</feature>
<feature type="transmembrane region" description="Helical" evidence="1">
    <location>
        <begin position="141"/>
        <end position="158"/>
    </location>
</feature>
<dbReference type="RefSeq" id="WP_079538859.1">
    <property type="nucleotide sequence ID" value="NZ_LT670844.1"/>
</dbReference>
<accession>A0A1M6RAN5</accession>
<keyword evidence="1" id="KW-0812">Transmembrane</keyword>
<gene>
    <name evidence="3" type="ORF">SAMN05444159_2920</name>
</gene>
<keyword evidence="1" id="KW-0472">Membrane</keyword>
<feature type="transmembrane region" description="Helical" evidence="1">
    <location>
        <begin position="199"/>
        <end position="222"/>
    </location>
</feature>
<dbReference type="PANTHER" id="PTHR23028:SF53">
    <property type="entry name" value="ACYL_TRANSF_3 DOMAIN-CONTAINING PROTEIN"/>
    <property type="match status" value="1"/>
</dbReference>
<evidence type="ECO:0000313" key="4">
    <source>
        <dbReference type="Proteomes" id="UP000189935"/>
    </source>
</evidence>
<organism evidence="3 4">
    <name type="scientific">Bradyrhizobium lablabi</name>
    <dbReference type="NCBI Taxonomy" id="722472"/>
    <lineage>
        <taxon>Bacteria</taxon>
        <taxon>Pseudomonadati</taxon>
        <taxon>Pseudomonadota</taxon>
        <taxon>Alphaproteobacteria</taxon>
        <taxon>Hyphomicrobiales</taxon>
        <taxon>Nitrobacteraceae</taxon>
        <taxon>Bradyrhizobium</taxon>
    </lineage>
</organism>
<dbReference type="InterPro" id="IPR050879">
    <property type="entry name" value="Acyltransferase_3"/>
</dbReference>
<protein>
    <submittedName>
        <fullName evidence="3">Peptidoglycan/LPS O-acetylase OafA/YrhL, contains acyltransferase and SGNH-hydrolase domains</fullName>
    </submittedName>
</protein>
<reference evidence="3 4" key="1">
    <citation type="submission" date="2016-11" db="EMBL/GenBank/DDBJ databases">
        <authorList>
            <person name="Jaros S."/>
            <person name="Januszkiewicz K."/>
            <person name="Wedrychowicz H."/>
        </authorList>
    </citation>
    <scope>NUCLEOTIDE SEQUENCE [LARGE SCALE GENOMIC DNA]</scope>
    <source>
        <strain evidence="3 4">GAS499</strain>
    </source>
</reference>
<dbReference type="Pfam" id="PF01757">
    <property type="entry name" value="Acyl_transf_3"/>
    <property type="match status" value="1"/>
</dbReference>
<keyword evidence="3" id="KW-0378">Hydrolase</keyword>
<evidence type="ECO:0000313" key="3">
    <source>
        <dbReference type="EMBL" id="SHK29397.1"/>
    </source>
</evidence>
<dbReference type="EMBL" id="LT670844">
    <property type="protein sequence ID" value="SHK29397.1"/>
    <property type="molecule type" value="Genomic_DNA"/>
</dbReference>
<evidence type="ECO:0000259" key="2">
    <source>
        <dbReference type="Pfam" id="PF01757"/>
    </source>
</evidence>
<feature type="transmembrane region" description="Helical" evidence="1">
    <location>
        <begin position="256"/>
        <end position="278"/>
    </location>
</feature>
<feature type="transmembrane region" description="Helical" evidence="1">
    <location>
        <begin position="165"/>
        <end position="187"/>
    </location>
</feature>
<proteinExistence type="predicted"/>
<dbReference type="GO" id="GO:0016747">
    <property type="term" value="F:acyltransferase activity, transferring groups other than amino-acyl groups"/>
    <property type="evidence" value="ECO:0007669"/>
    <property type="project" value="InterPro"/>
</dbReference>
<dbReference type="GO" id="GO:0016787">
    <property type="term" value="F:hydrolase activity"/>
    <property type="evidence" value="ECO:0007669"/>
    <property type="project" value="UniProtKB-KW"/>
</dbReference>
<keyword evidence="3" id="KW-0808">Transferase</keyword>
<dbReference type="PANTHER" id="PTHR23028">
    <property type="entry name" value="ACETYLTRANSFERASE"/>
    <property type="match status" value="1"/>
</dbReference>
<evidence type="ECO:0000256" key="1">
    <source>
        <dbReference type="SAM" id="Phobius"/>
    </source>
</evidence>
<feature type="transmembrane region" description="Helical" evidence="1">
    <location>
        <begin position="309"/>
        <end position="325"/>
    </location>
</feature>
<dbReference type="GO" id="GO:0000271">
    <property type="term" value="P:polysaccharide biosynthetic process"/>
    <property type="evidence" value="ECO:0007669"/>
    <property type="project" value="TreeGrafter"/>
</dbReference>
<dbReference type="GO" id="GO:0016020">
    <property type="term" value="C:membrane"/>
    <property type="evidence" value="ECO:0007669"/>
    <property type="project" value="TreeGrafter"/>
</dbReference>
<feature type="transmembrane region" description="Helical" evidence="1">
    <location>
        <begin position="15"/>
        <end position="38"/>
    </location>
</feature>